<feature type="chain" id="PRO_5046062133" description="Peptidase M61 catalytic domain-containing protein" evidence="1">
    <location>
        <begin position="24"/>
        <end position="478"/>
    </location>
</feature>
<feature type="signal peptide" evidence="1">
    <location>
        <begin position="1"/>
        <end position="23"/>
    </location>
</feature>
<name>A0ABQ1JSV8_9PROT</name>
<evidence type="ECO:0000313" key="3">
    <source>
        <dbReference type="Proteomes" id="UP000628854"/>
    </source>
</evidence>
<sequence>MPRPYLLLIIGLISTSFMLSATAQGGKADAVVEIGPMESGDWKVSYEFAEPQSALAFARSRNDYRSATWTLETEGARFGRAFDFDVIIFDEPAKAVDFSIIPLTSAIEADYTPFVTFSDGGLAIYEGQFSLIPFEDLDAIEALEGDLDNAETGPLAMDVKLTSDKPIIVDGDVHDGALTHRIRGDGTYIYMGDSETQTFDSFAVVLDQGLPDWLQARFDSDLETIFNQLEGLWGFELKDKATILLAYKGTGGQGFSATGGALDNLLMMEVGGSEFSKANFNALSYLQWFFAHEAVHLFQTTGGAEFAGDSDAWIHEGAANTMAYSFVAAQLEGEDREKFLAGVYANAFKECAAALEGGPLKDAAKRDSFSANYSCGDLIAQATDGFLKRKTLYEFWNRLLQNAVSLDQPQVNESLYFTTMQLFGATRANRNKIRVIVEEELDDPAEALADMLESAGLEPEFDGKGNLVKMNWPVYAAE</sequence>
<evidence type="ECO:0008006" key="4">
    <source>
        <dbReference type="Google" id="ProtNLM"/>
    </source>
</evidence>
<gene>
    <name evidence="2" type="ORF">GCM10011503_27020</name>
</gene>
<dbReference type="RefSeq" id="WP_143434487.1">
    <property type="nucleotide sequence ID" value="NZ_BMKF01000002.1"/>
</dbReference>
<keyword evidence="3" id="KW-1185">Reference proteome</keyword>
<keyword evidence="1" id="KW-0732">Signal</keyword>
<accession>A0ABQ1JSV8</accession>
<proteinExistence type="predicted"/>
<reference evidence="3" key="1">
    <citation type="journal article" date="2019" name="Int. J. Syst. Evol. Microbiol.">
        <title>The Global Catalogue of Microorganisms (GCM) 10K type strain sequencing project: providing services to taxonomists for standard genome sequencing and annotation.</title>
        <authorList>
            <consortium name="The Broad Institute Genomics Platform"/>
            <consortium name="The Broad Institute Genome Sequencing Center for Infectious Disease"/>
            <person name="Wu L."/>
            <person name="Ma J."/>
        </authorList>
    </citation>
    <scope>NUCLEOTIDE SEQUENCE [LARGE SCALE GENOMIC DNA]</scope>
    <source>
        <strain evidence="3">CGMCC 1.15928</strain>
    </source>
</reference>
<dbReference type="EMBL" id="BMKF01000002">
    <property type="protein sequence ID" value="GGB76846.1"/>
    <property type="molecule type" value="Genomic_DNA"/>
</dbReference>
<comment type="caution">
    <text evidence="2">The sequence shown here is derived from an EMBL/GenBank/DDBJ whole genome shotgun (WGS) entry which is preliminary data.</text>
</comment>
<organism evidence="2 3">
    <name type="scientific">Henriciella pelagia</name>
    <dbReference type="NCBI Taxonomy" id="1977912"/>
    <lineage>
        <taxon>Bacteria</taxon>
        <taxon>Pseudomonadati</taxon>
        <taxon>Pseudomonadota</taxon>
        <taxon>Alphaproteobacteria</taxon>
        <taxon>Hyphomonadales</taxon>
        <taxon>Hyphomonadaceae</taxon>
        <taxon>Henriciella</taxon>
    </lineage>
</organism>
<evidence type="ECO:0000313" key="2">
    <source>
        <dbReference type="EMBL" id="GGB76846.1"/>
    </source>
</evidence>
<dbReference type="Proteomes" id="UP000628854">
    <property type="component" value="Unassembled WGS sequence"/>
</dbReference>
<evidence type="ECO:0000256" key="1">
    <source>
        <dbReference type="SAM" id="SignalP"/>
    </source>
</evidence>
<protein>
    <recommendedName>
        <fullName evidence="4">Peptidase M61 catalytic domain-containing protein</fullName>
    </recommendedName>
</protein>